<evidence type="ECO:0000313" key="2">
    <source>
        <dbReference type="EMBL" id="KAH6645431.1"/>
    </source>
</evidence>
<reference evidence="2" key="1">
    <citation type="journal article" date="2021" name="Nat. Commun.">
        <title>Genetic determinants of endophytism in the Arabidopsis root mycobiome.</title>
        <authorList>
            <person name="Mesny F."/>
            <person name="Miyauchi S."/>
            <person name="Thiergart T."/>
            <person name="Pickel B."/>
            <person name="Atanasova L."/>
            <person name="Karlsson M."/>
            <person name="Huettel B."/>
            <person name="Barry K.W."/>
            <person name="Haridas S."/>
            <person name="Chen C."/>
            <person name="Bauer D."/>
            <person name="Andreopoulos W."/>
            <person name="Pangilinan J."/>
            <person name="LaButti K."/>
            <person name="Riley R."/>
            <person name="Lipzen A."/>
            <person name="Clum A."/>
            <person name="Drula E."/>
            <person name="Henrissat B."/>
            <person name="Kohler A."/>
            <person name="Grigoriev I.V."/>
            <person name="Martin F.M."/>
            <person name="Hacquard S."/>
        </authorList>
    </citation>
    <scope>NUCLEOTIDE SEQUENCE</scope>
    <source>
        <strain evidence="2">MPI-SDFR-AT-0073</strain>
    </source>
</reference>
<feature type="domain" description="Heterokaryon incompatibility" evidence="1">
    <location>
        <begin position="165"/>
        <end position="314"/>
    </location>
</feature>
<gene>
    <name evidence="2" type="ORF">BKA67DRAFT_651224</name>
</gene>
<proteinExistence type="predicted"/>
<evidence type="ECO:0000259" key="1">
    <source>
        <dbReference type="Pfam" id="PF06985"/>
    </source>
</evidence>
<protein>
    <submittedName>
        <fullName evidence="2">Heterokaryon incompatibility protein-domain-containing protein</fullName>
    </submittedName>
</protein>
<organism evidence="2 3">
    <name type="scientific">Truncatella angustata</name>
    <dbReference type="NCBI Taxonomy" id="152316"/>
    <lineage>
        <taxon>Eukaryota</taxon>
        <taxon>Fungi</taxon>
        <taxon>Dikarya</taxon>
        <taxon>Ascomycota</taxon>
        <taxon>Pezizomycotina</taxon>
        <taxon>Sordariomycetes</taxon>
        <taxon>Xylariomycetidae</taxon>
        <taxon>Amphisphaeriales</taxon>
        <taxon>Sporocadaceae</taxon>
        <taxon>Truncatella</taxon>
    </lineage>
</organism>
<dbReference type="InterPro" id="IPR010730">
    <property type="entry name" value="HET"/>
</dbReference>
<keyword evidence="3" id="KW-1185">Reference proteome</keyword>
<dbReference type="OrthoDB" id="5362512at2759"/>
<dbReference type="PANTHER" id="PTHR33112:SF10">
    <property type="entry name" value="TOL"/>
    <property type="match status" value="1"/>
</dbReference>
<dbReference type="Pfam" id="PF06985">
    <property type="entry name" value="HET"/>
    <property type="match status" value="1"/>
</dbReference>
<comment type="caution">
    <text evidence="2">The sequence shown here is derived from an EMBL/GenBank/DDBJ whole genome shotgun (WGS) entry which is preliminary data.</text>
</comment>
<dbReference type="RefSeq" id="XP_045951945.1">
    <property type="nucleotide sequence ID" value="XM_046106063.1"/>
</dbReference>
<name>A0A9P8RLP5_9PEZI</name>
<sequence length="640" mass="73607">MDTMICEDCRNLTQRNCDFQNSPKDERRLRPDLIPVDKDNPRLVTFFLYVLADKRLSMDSAEDFNMMYLRVSIMELRMEFRVRPMGDYFLTKRPSGDDCNTRTGTSFVIAAEWFHECMAEHDLCATLNVPRDWIPHRLLDVNPRSSSLDMIKLEQTKDWQQPQRYATLSHCWGALKPRRLLINTEREFLRGILLGSLPKTFQEAVRTVRTLGIQYLWIDSLCIIQDSELDWNIESSLMAYVYGGSTLNIAAAASDDCAGGLFQNRPASYFGPCLLSIMSRDESTLLPYQIHDEDLWDFEFETAKLNTRAWVMQERLLSPRTLAFTKTQLFWECRCKRACEDFPASYPVDYFKQRTMITNLDNKLRTRALVGEYDDKLKLSLKGQLGLAWRHLITLYSKQNLTKEEDKLVALSGIAHIFAQELGGVYLAGLWESTLLEDLLWEAKADFHPRRRPSTYRAPSWSWASIECPVEFMQGTVKSSRITLVDVNVQPATTNSLFGRVQGGYLVLQGKLFLDISALLNTNTGFGTLCSKKGGVYREIEHSRCIPDERLCQEVSTPNMELGILCLPLVSYDCWIGGAFNNHYEIIRGLVLVRDTGEAQGYFKRWGTFYGMHSEFSNNLDNQATNEWYIRGKEGTLIIV</sequence>
<dbReference type="GeneID" id="70134954"/>
<dbReference type="Proteomes" id="UP000758603">
    <property type="component" value="Unassembled WGS sequence"/>
</dbReference>
<evidence type="ECO:0000313" key="3">
    <source>
        <dbReference type="Proteomes" id="UP000758603"/>
    </source>
</evidence>
<dbReference type="AlphaFoldDB" id="A0A9P8RLP5"/>
<dbReference type="PANTHER" id="PTHR33112">
    <property type="entry name" value="DOMAIN PROTEIN, PUTATIVE-RELATED"/>
    <property type="match status" value="1"/>
</dbReference>
<dbReference type="EMBL" id="JAGPXC010000011">
    <property type="protein sequence ID" value="KAH6645431.1"/>
    <property type="molecule type" value="Genomic_DNA"/>
</dbReference>
<accession>A0A9P8RLP5</accession>